<dbReference type="OrthoDB" id="10071849at2759"/>
<dbReference type="GeneID" id="118599281"/>
<accession>A0A3B3BER1</accession>
<keyword evidence="3 6" id="KW-1133">Transmembrane helix</keyword>
<proteinExistence type="predicted"/>
<evidence type="ECO:0000256" key="1">
    <source>
        <dbReference type="ARBA" id="ARBA00004141"/>
    </source>
</evidence>
<dbReference type="PaxDb" id="30732-ENSOMEP00000003654"/>
<dbReference type="OMA" id="MFGCAEV"/>
<dbReference type="GO" id="GO:0016020">
    <property type="term" value="C:membrane"/>
    <property type="evidence" value="ECO:0007669"/>
    <property type="project" value="UniProtKB-SubCell"/>
</dbReference>
<evidence type="ECO:0000313" key="7">
    <source>
        <dbReference type="Ensembl" id="ENSOMEP00000003654.1"/>
    </source>
</evidence>
<feature type="transmembrane region" description="Helical" evidence="6">
    <location>
        <begin position="141"/>
        <end position="165"/>
    </location>
</feature>
<feature type="region of interest" description="Disordered" evidence="5">
    <location>
        <begin position="1"/>
        <end position="20"/>
    </location>
</feature>
<reference evidence="7" key="2">
    <citation type="submission" date="2025-09" db="UniProtKB">
        <authorList>
            <consortium name="Ensembl"/>
        </authorList>
    </citation>
    <scope>IDENTIFICATION</scope>
</reference>
<dbReference type="InterPro" id="IPR007237">
    <property type="entry name" value="CD20-like"/>
</dbReference>
<reference evidence="7" key="1">
    <citation type="submission" date="2025-08" db="UniProtKB">
        <authorList>
            <consortium name="Ensembl"/>
        </authorList>
    </citation>
    <scope>IDENTIFICATION</scope>
</reference>
<feature type="transmembrane region" description="Helical" evidence="6">
    <location>
        <begin position="39"/>
        <end position="60"/>
    </location>
</feature>
<organism evidence="7 8">
    <name type="scientific">Oryzias melastigma</name>
    <name type="common">Marine medaka</name>
    <dbReference type="NCBI Taxonomy" id="30732"/>
    <lineage>
        <taxon>Eukaryota</taxon>
        <taxon>Metazoa</taxon>
        <taxon>Chordata</taxon>
        <taxon>Craniata</taxon>
        <taxon>Vertebrata</taxon>
        <taxon>Euteleostomi</taxon>
        <taxon>Actinopterygii</taxon>
        <taxon>Neopterygii</taxon>
        <taxon>Teleostei</taxon>
        <taxon>Neoteleostei</taxon>
        <taxon>Acanthomorphata</taxon>
        <taxon>Ovalentaria</taxon>
        <taxon>Atherinomorphae</taxon>
        <taxon>Beloniformes</taxon>
        <taxon>Adrianichthyidae</taxon>
        <taxon>Oryziinae</taxon>
        <taxon>Oryzias</taxon>
    </lineage>
</organism>
<protein>
    <submittedName>
        <fullName evidence="7">Uncharacterized protein</fullName>
    </submittedName>
</protein>
<keyword evidence="8" id="KW-1185">Reference proteome</keyword>
<dbReference type="Pfam" id="PF04103">
    <property type="entry name" value="CD20"/>
    <property type="match status" value="1"/>
</dbReference>
<dbReference type="RefSeq" id="XP_036069978.1">
    <property type="nucleotide sequence ID" value="XM_036214085.1"/>
</dbReference>
<keyword evidence="4 6" id="KW-0472">Membrane</keyword>
<sequence>MEETETPRQRSTGEAGREEGRLLGTSKPLHRFVQKEPRIFGVVLVIFGSTELLMGFPLYANGDDSLTVYVPFWLGGLFLSSGILSIYTDLHPSKKMVTVCLAMYVVSMLSIFISLGLRIHVIESFLFHSYIMSNPWSYNRYIQASSIDCILVATSLCVFGLLIFLSTIARLALKSSRTQLIVHHVPPPQGDTASD</sequence>
<feature type="transmembrane region" description="Helical" evidence="6">
    <location>
        <begin position="66"/>
        <end position="87"/>
    </location>
</feature>
<dbReference type="KEGG" id="oml:118599281"/>
<comment type="subcellular location">
    <subcellularLocation>
        <location evidence="1">Membrane</location>
        <topology evidence="1">Multi-pass membrane protein</topology>
    </subcellularLocation>
</comment>
<dbReference type="Proteomes" id="UP000261560">
    <property type="component" value="Unplaced"/>
</dbReference>
<evidence type="ECO:0000256" key="4">
    <source>
        <dbReference type="ARBA" id="ARBA00023136"/>
    </source>
</evidence>
<evidence type="ECO:0000256" key="6">
    <source>
        <dbReference type="SAM" id="Phobius"/>
    </source>
</evidence>
<dbReference type="AlphaFoldDB" id="A0A3B3BER1"/>
<feature type="transmembrane region" description="Helical" evidence="6">
    <location>
        <begin position="99"/>
        <end position="121"/>
    </location>
</feature>
<dbReference type="Ensembl" id="ENSOMET00000010469.1">
    <property type="protein sequence ID" value="ENSOMEP00000003654.1"/>
    <property type="gene ID" value="ENSOMEG00000004561.1"/>
</dbReference>
<dbReference type="GeneTree" id="ENSGT00510000052164"/>
<keyword evidence="2 6" id="KW-0812">Transmembrane</keyword>
<evidence type="ECO:0000256" key="2">
    <source>
        <dbReference type="ARBA" id="ARBA00022692"/>
    </source>
</evidence>
<evidence type="ECO:0000313" key="8">
    <source>
        <dbReference type="Proteomes" id="UP000261560"/>
    </source>
</evidence>
<name>A0A3B3BER1_ORYME</name>
<evidence type="ECO:0000256" key="3">
    <source>
        <dbReference type="ARBA" id="ARBA00022989"/>
    </source>
</evidence>
<evidence type="ECO:0000256" key="5">
    <source>
        <dbReference type="SAM" id="MobiDB-lite"/>
    </source>
</evidence>